<dbReference type="GO" id="GO:0016746">
    <property type="term" value="F:acyltransferase activity"/>
    <property type="evidence" value="ECO:0007669"/>
    <property type="project" value="UniProtKB-KW"/>
</dbReference>
<comment type="subcellular location">
    <subcellularLocation>
        <location evidence="1">Cell membrane</location>
        <topology evidence="1">Multi-pass membrane protein</topology>
    </subcellularLocation>
</comment>
<sequence length="466" mass="54045">MLFNSLEFAIFLPIVFFLFWALSKKGVTAQNVLLLGASYFFYGWWDWRFLSLIFFSSLIDYFVGLKMAKTDEPTARKHLLWISLGVNLGFLAFFKYFNFFMDSFTEAFTFFGASIPASRLNIILPVGISFYTFQTLSYSIDIYYKRLQPTRNLLAFMAFVSFFPQLVAGPIERATNLLPQFFRERKFNYENASQGLKMMLWGFFMKVAVADRLAIYVDDVFQSPETHSWLTLSVTTVFFAFQIYGDFAGYSLIAIGCAKLFDFELMTNFRRPYFATSFKSFWGRWHISLSTWFKDYVYIPLGGSRVSTQRSSFNLMATFIISGFWHGANWTFIVWGALHGFYQILEKYLVKGNVPKYLMMVIVFALTCLAWVFFRAPSVTDAFVVISRILTGAGSGLYFGDKGIFLFGLIALLILFVNDYITEYKPNLQLIYHPQVVVRFSAILLILMYITALGVFDRSQFIYFQF</sequence>
<evidence type="ECO:0000313" key="10">
    <source>
        <dbReference type="Proteomes" id="UP001319104"/>
    </source>
</evidence>
<keyword evidence="5 8" id="KW-1133">Transmembrane helix</keyword>
<comment type="caution">
    <text evidence="9">The sequence shown here is derived from an EMBL/GenBank/DDBJ whole genome shotgun (WGS) entry which is preliminary data.</text>
</comment>
<keyword evidence="6 7" id="KW-0472">Membrane</keyword>
<feature type="transmembrane region" description="Helical" evidence="8">
    <location>
        <begin position="79"/>
        <end position="97"/>
    </location>
</feature>
<evidence type="ECO:0000256" key="2">
    <source>
        <dbReference type="ARBA" id="ARBA00010323"/>
    </source>
</evidence>
<dbReference type="InterPro" id="IPR028362">
    <property type="entry name" value="AlgI"/>
</dbReference>
<feature type="transmembrane region" description="Helical" evidence="8">
    <location>
        <begin position="237"/>
        <end position="261"/>
    </location>
</feature>
<protein>
    <submittedName>
        <fullName evidence="9">MBOAT family protein</fullName>
    </submittedName>
</protein>
<keyword evidence="3 7" id="KW-1003">Cell membrane</keyword>
<keyword evidence="4 8" id="KW-0812">Transmembrane</keyword>
<gene>
    <name evidence="9" type="ORF">KI659_09645</name>
</gene>
<dbReference type="GO" id="GO:0042121">
    <property type="term" value="P:alginic acid biosynthetic process"/>
    <property type="evidence" value="ECO:0007669"/>
    <property type="project" value="InterPro"/>
</dbReference>
<organism evidence="9 10">
    <name type="scientific">Litoribacter ruber</name>
    <dbReference type="NCBI Taxonomy" id="702568"/>
    <lineage>
        <taxon>Bacteria</taxon>
        <taxon>Pseudomonadati</taxon>
        <taxon>Bacteroidota</taxon>
        <taxon>Cytophagia</taxon>
        <taxon>Cytophagales</taxon>
        <taxon>Cyclobacteriaceae</taxon>
        <taxon>Litoribacter</taxon>
    </lineage>
</organism>
<feature type="transmembrane region" description="Helical" evidence="8">
    <location>
        <begin position="109"/>
        <end position="133"/>
    </location>
</feature>
<keyword evidence="7" id="KW-0012">Acyltransferase</keyword>
<dbReference type="InterPro" id="IPR004299">
    <property type="entry name" value="MBOAT_fam"/>
</dbReference>
<feature type="transmembrane region" description="Helical" evidence="8">
    <location>
        <begin position="315"/>
        <end position="337"/>
    </location>
</feature>
<dbReference type="PIRSF" id="PIRSF500217">
    <property type="entry name" value="AlgI"/>
    <property type="match status" value="1"/>
</dbReference>
<dbReference type="InterPro" id="IPR051085">
    <property type="entry name" value="MB_O-acyltransferase"/>
</dbReference>
<keyword evidence="10" id="KW-1185">Reference proteome</keyword>
<evidence type="ECO:0000256" key="8">
    <source>
        <dbReference type="SAM" id="Phobius"/>
    </source>
</evidence>
<reference evidence="9 10" key="1">
    <citation type="submission" date="2021-05" db="EMBL/GenBank/DDBJ databases">
        <authorList>
            <person name="Zhang Z.D."/>
            <person name="Osman G."/>
        </authorList>
    </citation>
    <scope>NUCLEOTIDE SEQUENCE [LARGE SCALE GENOMIC DNA]</scope>
    <source>
        <strain evidence="9 10">KCTC 32217</strain>
    </source>
</reference>
<name>A0AAP2CLX1_9BACT</name>
<evidence type="ECO:0000256" key="4">
    <source>
        <dbReference type="ARBA" id="ARBA00022692"/>
    </source>
</evidence>
<feature type="transmembrane region" description="Helical" evidence="8">
    <location>
        <begin position="47"/>
        <end position="67"/>
    </location>
</feature>
<feature type="transmembrane region" description="Helical" evidence="8">
    <location>
        <begin position="153"/>
        <end position="171"/>
    </location>
</feature>
<dbReference type="Pfam" id="PF03062">
    <property type="entry name" value="MBOAT"/>
    <property type="match status" value="1"/>
</dbReference>
<dbReference type="PIRSF" id="PIRSF016636">
    <property type="entry name" value="AlgI_DltB"/>
    <property type="match status" value="1"/>
</dbReference>
<dbReference type="AlphaFoldDB" id="A0AAP2CLX1"/>
<dbReference type="PANTHER" id="PTHR13285">
    <property type="entry name" value="ACYLTRANSFERASE"/>
    <property type="match status" value="1"/>
</dbReference>
<feature type="transmembrane region" description="Helical" evidence="8">
    <location>
        <begin position="436"/>
        <end position="456"/>
    </location>
</feature>
<evidence type="ECO:0000256" key="5">
    <source>
        <dbReference type="ARBA" id="ARBA00022989"/>
    </source>
</evidence>
<evidence type="ECO:0000256" key="6">
    <source>
        <dbReference type="ARBA" id="ARBA00023136"/>
    </source>
</evidence>
<evidence type="ECO:0000256" key="3">
    <source>
        <dbReference type="ARBA" id="ARBA00022475"/>
    </source>
</evidence>
<feature type="transmembrane region" description="Helical" evidence="8">
    <location>
        <begin position="357"/>
        <end position="374"/>
    </location>
</feature>
<proteinExistence type="inferred from homology"/>
<keyword evidence="7" id="KW-0808">Transferase</keyword>
<evidence type="ECO:0000256" key="1">
    <source>
        <dbReference type="ARBA" id="ARBA00004651"/>
    </source>
</evidence>
<dbReference type="InterPro" id="IPR024194">
    <property type="entry name" value="Ac/AlaTfrase_AlgI/DltB"/>
</dbReference>
<comment type="similarity">
    <text evidence="2 7">Belongs to the membrane-bound acyltransferase family.</text>
</comment>
<evidence type="ECO:0000313" key="9">
    <source>
        <dbReference type="EMBL" id="MBS9524277.1"/>
    </source>
</evidence>
<evidence type="ECO:0000256" key="7">
    <source>
        <dbReference type="PIRNR" id="PIRNR016636"/>
    </source>
</evidence>
<accession>A0AAP2CLX1</accession>
<feature type="transmembrane region" description="Helical" evidence="8">
    <location>
        <begin position="395"/>
        <end position="416"/>
    </location>
</feature>
<dbReference type="PANTHER" id="PTHR13285:SF18">
    <property type="entry name" value="PROTEIN-CYSTEINE N-PALMITOYLTRANSFERASE RASP"/>
    <property type="match status" value="1"/>
</dbReference>
<dbReference type="Proteomes" id="UP001319104">
    <property type="component" value="Unassembled WGS sequence"/>
</dbReference>
<dbReference type="RefSeq" id="WP_213945136.1">
    <property type="nucleotide sequence ID" value="NZ_JAHCMY010000004.1"/>
</dbReference>
<dbReference type="EMBL" id="JAHCMY010000004">
    <property type="protein sequence ID" value="MBS9524277.1"/>
    <property type="molecule type" value="Genomic_DNA"/>
</dbReference>
<dbReference type="GO" id="GO:0005886">
    <property type="term" value="C:plasma membrane"/>
    <property type="evidence" value="ECO:0007669"/>
    <property type="project" value="UniProtKB-SubCell"/>
</dbReference>